<evidence type="ECO:0000256" key="16">
    <source>
        <dbReference type="NCBIfam" id="TIGR01389"/>
    </source>
</evidence>
<keyword evidence="11" id="KW-0238">DNA-binding</keyword>
<evidence type="ECO:0000313" key="21">
    <source>
        <dbReference type="Proteomes" id="UP001058271"/>
    </source>
</evidence>
<evidence type="ECO:0000256" key="10">
    <source>
        <dbReference type="ARBA" id="ARBA00022840"/>
    </source>
</evidence>
<evidence type="ECO:0000256" key="7">
    <source>
        <dbReference type="ARBA" id="ARBA00022801"/>
    </source>
</evidence>
<evidence type="ECO:0000256" key="15">
    <source>
        <dbReference type="ARBA" id="ARBA00034617"/>
    </source>
</evidence>
<keyword evidence="10" id="KW-0067">ATP-binding</keyword>
<organism evidence="20 21">
    <name type="scientific">Dactylosporangium roseum</name>
    <dbReference type="NCBI Taxonomy" id="47989"/>
    <lineage>
        <taxon>Bacteria</taxon>
        <taxon>Bacillati</taxon>
        <taxon>Actinomycetota</taxon>
        <taxon>Actinomycetes</taxon>
        <taxon>Micromonosporales</taxon>
        <taxon>Micromonosporaceae</taxon>
        <taxon>Dactylosporangium</taxon>
    </lineage>
</organism>
<dbReference type="SMART" id="SM00341">
    <property type="entry name" value="HRDC"/>
    <property type="match status" value="1"/>
</dbReference>
<evidence type="ECO:0000256" key="2">
    <source>
        <dbReference type="ARBA" id="ARBA00001947"/>
    </source>
</evidence>
<evidence type="ECO:0000256" key="1">
    <source>
        <dbReference type="ARBA" id="ARBA00001946"/>
    </source>
</evidence>
<dbReference type="Gene3D" id="1.10.150.80">
    <property type="entry name" value="HRDC domain"/>
    <property type="match status" value="1"/>
</dbReference>
<dbReference type="Gene3D" id="3.40.50.300">
    <property type="entry name" value="P-loop containing nucleotide triphosphate hydrolases"/>
    <property type="match status" value="2"/>
</dbReference>
<gene>
    <name evidence="20" type="primary">recQ</name>
    <name evidence="20" type="ORF">Drose_27425</name>
</gene>
<dbReference type="RefSeq" id="WP_260724235.1">
    <property type="nucleotide sequence ID" value="NZ_BAAABS010000082.1"/>
</dbReference>
<dbReference type="Pfam" id="PF16124">
    <property type="entry name" value="RecQ_Zn_bind"/>
    <property type="match status" value="1"/>
</dbReference>
<keyword evidence="12" id="KW-0233">DNA recombination</keyword>
<dbReference type="SUPFAM" id="SSF52540">
    <property type="entry name" value="P-loop containing nucleoside triphosphate hydrolases"/>
    <property type="match status" value="2"/>
</dbReference>
<dbReference type="PANTHER" id="PTHR13710">
    <property type="entry name" value="DNA HELICASE RECQ FAMILY MEMBER"/>
    <property type="match status" value="1"/>
</dbReference>
<dbReference type="SMART" id="SM00487">
    <property type="entry name" value="DEXDc"/>
    <property type="match status" value="1"/>
</dbReference>
<evidence type="ECO:0000256" key="12">
    <source>
        <dbReference type="ARBA" id="ARBA00023172"/>
    </source>
</evidence>
<dbReference type="InterPro" id="IPR010997">
    <property type="entry name" value="HRDC-like_sf"/>
</dbReference>
<keyword evidence="9" id="KW-0862">Zinc</keyword>
<feature type="domain" description="HRDC" evidence="17">
    <location>
        <begin position="537"/>
        <end position="611"/>
    </location>
</feature>
<dbReference type="NCBIfam" id="TIGR00614">
    <property type="entry name" value="recQ_fam"/>
    <property type="match status" value="1"/>
</dbReference>
<dbReference type="SMART" id="SM00956">
    <property type="entry name" value="RQC"/>
    <property type="match status" value="1"/>
</dbReference>
<dbReference type="EMBL" id="CP073721">
    <property type="protein sequence ID" value="UWZ34889.1"/>
    <property type="molecule type" value="Genomic_DNA"/>
</dbReference>
<accession>A0ABY5Z349</accession>
<keyword evidence="6" id="KW-0227">DNA damage</keyword>
<evidence type="ECO:0000313" key="20">
    <source>
        <dbReference type="EMBL" id="UWZ34889.1"/>
    </source>
</evidence>
<evidence type="ECO:0000259" key="17">
    <source>
        <dbReference type="PROSITE" id="PS50967"/>
    </source>
</evidence>
<dbReference type="Proteomes" id="UP001058271">
    <property type="component" value="Chromosome"/>
</dbReference>
<comment type="similarity">
    <text evidence="3">Belongs to the helicase family. RecQ subfamily.</text>
</comment>
<evidence type="ECO:0000256" key="14">
    <source>
        <dbReference type="ARBA" id="ARBA00023235"/>
    </source>
</evidence>
<dbReference type="PROSITE" id="PS51194">
    <property type="entry name" value="HELICASE_CTER"/>
    <property type="match status" value="1"/>
</dbReference>
<evidence type="ECO:0000256" key="8">
    <source>
        <dbReference type="ARBA" id="ARBA00022806"/>
    </source>
</evidence>
<dbReference type="InterPro" id="IPR011545">
    <property type="entry name" value="DEAD/DEAH_box_helicase_dom"/>
</dbReference>
<keyword evidence="7 20" id="KW-0378">Hydrolase</keyword>
<dbReference type="Gene3D" id="1.10.10.10">
    <property type="entry name" value="Winged helix-like DNA-binding domain superfamily/Winged helix DNA-binding domain"/>
    <property type="match status" value="1"/>
</dbReference>
<evidence type="ECO:0000256" key="9">
    <source>
        <dbReference type="ARBA" id="ARBA00022833"/>
    </source>
</evidence>
<keyword evidence="5" id="KW-0547">Nucleotide-binding</keyword>
<dbReference type="InterPro" id="IPR036388">
    <property type="entry name" value="WH-like_DNA-bd_sf"/>
</dbReference>
<dbReference type="InterPro" id="IPR032284">
    <property type="entry name" value="RecQ_Zn-bd"/>
</dbReference>
<protein>
    <recommendedName>
        <fullName evidence="16">DNA helicase RecQ</fullName>
        <ecNumber evidence="16">5.6.2.4</ecNumber>
    </recommendedName>
</protein>
<feature type="domain" description="Helicase ATP-binding" evidence="18">
    <location>
        <begin position="27"/>
        <end position="195"/>
    </location>
</feature>
<keyword evidence="13" id="KW-0234">DNA repair</keyword>
<comment type="catalytic activity">
    <reaction evidence="15">
        <text>Couples ATP hydrolysis with the unwinding of duplex DNA by translocating in the 3'-5' direction.</text>
        <dbReference type="EC" id="5.6.2.4"/>
    </reaction>
</comment>
<evidence type="ECO:0000256" key="11">
    <source>
        <dbReference type="ARBA" id="ARBA00023125"/>
    </source>
</evidence>
<evidence type="ECO:0000256" key="3">
    <source>
        <dbReference type="ARBA" id="ARBA00005446"/>
    </source>
</evidence>
<dbReference type="GO" id="GO:0003678">
    <property type="term" value="F:DNA helicase activity"/>
    <property type="evidence" value="ECO:0007669"/>
    <property type="project" value="UniProtKB-EC"/>
</dbReference>
<dbReference type="SMART" id="SM00490">
    <property type="entry name" value="HELICc"/>
    <property type="match status" value="1"/>
</dbReference>
<dbReference type="Pfam" id="PF00271">
    <property type="entry name" value="Helicase_C"/>
    <property type="match status" value="1"/>
</dbReference>
<dbReference type="NCBIfam" id="TIGR01389">
    <property type="entry name" value="recQ"/>
    <property type="match status" value="1"/>
</dbReference>
<name>A0ABY5Z349_9ACTN</name>
<evidence type="ECO:0000256" key="4">
    <source>
        <dbReference type="ARBA" id="ARBA00022723"/>
    </source>
</evidence>
<dbReference type="InterPro" id="IPR006293">
    <property type="entry name" value="DNA_helicase_ATP-dep_RecQ_bac"/>
</dbReference>
<dbReference type="InterPro" id="IPR027417">
    <property type="entry name" value="P-loop_NTPase"/>
</dbReference>
<feature type="domain" description="Helicase C-terminal" evidence="19">
    <location>
        <begin position="216"/>
        <end position="367"/>
    </location>
</feature>
<reference evidence="20" key="1">
    <citation type="submission" date="2021-04" db="EMBL/GenBank/DDBJ databases">
        <title>Biosynthetic gene clusters of Dactylosporangioum roseum.</title>
        <authorList>
            <person name="Hartkoorn R.C."/>
            <person name="Beaudoing E."/>
            <person name="Hot D."/>
            <person name="Moureu S."/>
        </authorList>
    </citation>
    <scope>NUCLEOTIDE SEQUENCE</scope>
    <source>
        <strain evidence="20">NRRL B-16295</strain>
    </source>
</reference>
<dbReference type="InterPro" id="IPR044876">
    <property type="entry name" value="HRDC_dom_sf"/>
</dbReference>
<dbReference type="Pfam" id="PF00270">
    <property type="entry name" value="DEAD"/>
    <property type="match status" value="1"/>
</dbReference>
<keyword evidence="21" id="KW-1185">Reference proteome</keyword>
<keyword evidence="4" id="KW-0479">Metal-binding</keyword>
<proteinExistence type="inferred from homology"/>
<dbReference type="CDD" id="cd18794">
    <property type="entry name" value="SF2_C_RecQ"/>
    <property type="match status" value="1"/>
</dbReference>
<comment type="cofactor">
    <cofactor evidence="2">
        <name>Zn(2+)</name>
        <dbReference type="ChEBI" id="CHEBI:29105"/>
    </cofactor>
</comment>
<evidence type="ECO:0000259" key="18">
    <source>
        <dbReference type="PROSITE" id="PS51192"/>
    </source>
</evidence>
<evidence type="ECO:0000256" key="5">
    <source>
        <dbReference type="ARBA" id="ARBA00022741"/>
    </source>
</evidence>
<dbReference type="CDD" id="cd17920">
    <property type="entry name" value="DEXHc_RecQ"/>
    <property type="match status" value="1"/>
</dbReference>
<sequence>MGSDEALEVLRRVFGYDAFRGPQQEIIEHVIGGGDALVLMPTGGGKSLCYQIPALVRDGTAVVVSPLIALMQDQVDALTALGVRAGFVNSTLDYDSRRTVEAQFVGGDLDLLYLAPEALASQSTLRLLERGRIGLFAIDEAHCVSQWGHDFRPDYLNLSMLHERWPGVPRIALTATATTATHKEIATRLGLTDARHFVSSFDRPNIQYRIAPKQDPRRQLLDLLRTEHRDDAGIVYCLSRASVEKIADFLKDNGVAALPYHAGLDARTRADNQSRFLREDGLVMVATIAFGMGIDKPDVRFVAHLDLPKSVEGYYQETGRAGRDGLPSTAWLAYGLQDVVQQRKLIDGSEGDAAHRRGLAQHLDAMLALCETVECRRVRLLAYFGERSGPCGNCDTCLNPPESWDGTVAAQKLLSTVYRLHKERNQKFGAGQCIDILLGKKTDKVVQWHHDELTVFGVGADLREADWRAVIRQLLAQGLLAVEGDYGTLVLTEASGEVLGRRHQVMLRREPERPAATAKAAKVAKQRSAAAASAELSPEATELFERLRAWRAATAKELSVPAYVIFHDATLRQIASENPATLSQLSTVNGVGENKLAKFGQQVLDTLSTPA</sequence>
<evidence type="ECO:0000256" key="13">
    <source>
        <dbReference type="ARBA" id="ARBA00023204"/>
    </source>
</evidence>
<keyword evidence="14" id="KW-0413">Isomerase</keyword>
<dbReference type="InterPro" id="IPR001650">
    <property type="entry name" value="Helicase_C-like"/>
</dbReference>
<comment type="cofactor">
    <cofactor evidence="1">
        <name>Mg(2+)</name>
        <dbReference type="ChEBI" id="CHEBI:18420"/>
    </cofactor>
</comment>
<dbReference type="InterPro" id="IPR004589">
    <property type="entry name" value="DNA_helicase_ATP-dep_RecQ"/>
</dbReference>
<evidence type="ECO:0000256" key="6">
    <source>
        <dbReference type="ARBA" id="ARBA00022763"/>
    </source>
</evidence>
<dbReference type="InterPro" id="IPR014001">
    <property type="entry name" value="Helicase_ATP-bd"/>
</dbReference>
<dbReference type="Pfam" id="PF00570">
    <property type="entry name" value="HRDC"/>
    <property type="match status" value="1"/>
</dbReference>
<keyword evidence="8 20" id="KW-0347">Helicase</keyword>
<dbReference type="PROSITE" id="PS51192">
    <property type="entry name" value="HELICASE_ATP_BIND_1"/>
    <property type="match status" value="1"/>
</dbReference>
<dbReference type="SUPFAM" id="SSF47819">
    <property type="entry name" value="HRDC-like"/>
    <property type="match status" value="1"/>
</dbReference>
<dbReference type="GO" id="GO:0016787">
    <property type="term" value="F:hydrolase activity"/>
    <property type="evidence" value="ECO:0007669"/>
    <property type="project" value="UniProtKB-KW"/>
</dbReference>
<dbReference type="InterPro" id="IPR018982">
    <property type="entry name" value="RQC_domain"/>
</dbReference>
<evidence type="ECO:0000259" key="19">
    <source>
        <dbReference type="PROSITE" id="PS51194"/>
    </source>
</evidence>
<dbReference type="PANTHER" id="PTHR13710:SF105">
    <property type="entry name" value="ATP-DEPENDENT DNA HELICASE Q1"/>
    <property type="match status" value="1"/>
</dbReference>
<dbReference type="PROSITE" id="PS50967">
    <property type="entry name" value="HRDC"/>
    <property type="match status" value="1"/>
</dbReference>
<dbReference type="InterPro" id="IPR002121">
    <property type="entry name" value="HRDC_dom"/>
</dbReference>
<dbReference type="Pfam" id="PF09382">
    <property type="entry name" value="RQC"/>
    <property type="match status" value="1"/>
</dbReference>
<dbReference type="EC" id="5.6.2.4" evidence="16"/>